<dbReference type="GO" id="GO:0004252">
    <property type="term" value="F:serine-type endopeptidase activity"/>
    <property type="evidence" value="ECO:0007669"/>
    <property type="project" value="InterPro"/>
</dbReference>
<dbReference type="OrthoDB" id="9768989at2"/>
<evidence type="ECO:0000256" key="2">
    <source>
        <dbReference type="ARBA" id="ARBA00022801"/>
    </source>
</evidence>
<dbReference type="GO" id="GO:0006508">
    <property type="term" value="P:proteolysis"/>
    <property type="evidence" value="ECO:0007669"/>
    <property type="project" value="UniProtKB-KW"/>
</dbReference>
<dbReference type="HOGENOM" id="CLU_017730_1_0_4"/>
<evidence type="ECO:0000256" key="1">
    <source>
        <dbReference type="ARBA" id="ARBA00022670"/>
    </source>
</evidence>
<feature type="domain" description="Peptidase S8/S53" evidence="4">
    <location>
        <begin position="283"/>
        <end position="621"/>
    </location>
</feature>
<dbReference type="Gene3D" id="3.40.50.200">
    <property type="entry name" value="Peptidase S8/S53 domain"/>
    <property type="match status" value="1"/>
</dbReference>
<evidence type="ECO:0000256" key="3">
    <source>
        <dbReference type="ARBA" id="ARBA00022825"/>
    </source>
</evidence>
<dbReference type="PRINTS" id="PR00723">
    <property type="entry name" value="SUBTILISIN"/>
</dbReference>
<keyword evidence="2" id="KW-0378">Hydrolase</keyword>
<name>Q3SI82_THIDA</name>
<keyword evidence="1" id="KW-0645">Protease</keyword>
<organism evidence="5 6">
    <name type="scientific">Thiobacillus denitrificans (strain ATCC 25259 / T1)</name>
    <dbReference type="NCBI Taxonomy" id="292415"/>
    <lineage>
        <taxon>Bacteria</taxon>
        <taxon>Pseudomonadati</taxon>
        <taxon>Pseudomonadota</taxon>
        <taxon>Betaproteobacteria</taxon>
        <taxon>Nitrosomonadales</taxon>
        <taxon>Thiobacillaceae</taxon>
        <taxon>Thiobacillus</taxon>
    </lineage>
</organism>
<evidence type="ECO:0000259" key="4">
    <source>
        <dbReference type="Pfam" id="PF00082"/>
    </source>
</evidence>
<dbReference type="eggNOG" id="COG1404">
    <property type="taxonomic scope" value="Bacteria"/>
</dbReference>
<dbReference type="RefSeq" id="WP_011312205.1">
    <property type="nucleotide sequence ID" value="NC_007404.1"/>
</dbReference>
<reference evidence="5 6" key="1">
    <citation type="journal article" date="2006" name="J. Bacteriol.">
        <title>The genome sequence of the obligately chemolithoautotrophic, facultatively anaerobic bacterium Thiobacillus denitrificans.</title>
        <authorList>
            <person name="Beller H.R."/>
            <person name="Chain P.S."/>
            <person name="Letain T.E."/>
            <person name="Chakicherla A."/>
            <person name="Larimer F.W."/>
            <person name="Richardson P.M."/>
            <person name="Coleman M.A."/>
            <person name="Wood A.P."/>
            <person name="Kelly D.P."/>
        </authorList>
    </citation>
    <scope>NUCLEOTIDE SEQUENCE [LARGE SCALE GENOMIC DNA]</scope>
    <source>
        <strain evidence="5 6">ATCC 25259</strain>
    </source>
</reference>
<keyword evidence="3" id="KW-0720">Serine protease</keyword>
<dbReference type="InterPro" id="IPR036852">
    <property type="entry name" value="Peptidase_S8/S53_dom_sf"/>
</dbReference>
<dbReference type="KEGG" id="tbd:Tbd_1693"/>
<evidence type="ECO:0000313" key="5">
    <source>
        <dbReference type="EMBL" id="AAZ97646.1"/>
    </source>
</evidence>
<dbReference type="InterPro" id="IPR034074">
    <property type="entry name" value="Y4bN_pept_dom"/>
</dbReference>
<dbReference type="SUPFAM" id="SSF52743">
    <property type="entry name" value="Subtilisin-like"/>
    <property type="match status" value="1"/>
</dbReference>
<gene>
    <name evidence="5" type="ordered locus">Tbd_1693</name>
</gene>
<sequence length="830" mass="92291">MAERLPHLIFNSTAITKQYQRPSRKIDIEFPLKERDRQQHGAQLLEALRQAKTQEPGIISGQQTLGRDAEFTGVYLTFESDPGFELAFESLGFAPSRIELLVVKQEGERMLATVFVPEGKIGYFIRRVEAYLNEGKDKPNKKGELRPQYKKLVESIASIRLAALEALWTDSPDLFPRDETPIWWEVWLRIGDGFDEVGFFRTHAAQLNLEVADDEVRFLERCVVLVRGSRSQLARSLQLLGGMAELRKAKQNAEHYTTMNAVQQHAAVAVAAQYLQTPGPDAPAVCILDTGVSQDHPLLAPFLDAHDKHACHPDWGTHDHDRLGHGTAMAGLALHGDLSETLAQQPFPSPSHRLESVKVLPPTGDNPPHLYGYRYSQAMDRVTITAPHRRRTFCSAVTTTDSRDRGRPSSWSAQLDKLASGMEDGTQRLIFQTAGNAEHSNITDYPASNALDGIHDPAQSWNVLTVGAYTGKWQIDEATYPGRQPIAPAGALAPTSCTAVSWPTSGRQKWPNKPDVVLEGGNWALDPAFNFAEDLDSLQLLSTGHEPHTRPLVTFGETSAATALAARMAAVLQSHYPDLWPETLRALLVHSSQWTSAMRAAVGNLQVKGNVRQLLRTCGFGVPQLDDALWSAKHALTLIVQDEMQPFTTGENSTIRARDIHYHALPWPAEALRALPLGTQVEMRVTLSYFIQPNPGQRGWSGKFSYASHGLRFRVKAPGESHEAFEQRINQAARDEEYERTGVSDSDFWVVGSDTRELGSLHSDLWQGTSEQLADCGYLAIYPVTGWWRTRKALNRWHSRARYALVVSIRTPEELVDIYTPVAAEIGIAV</sequence>
<dbReference type="Pfam" id="PF00082">
    <property type="entry name" value="Peptidase_S8"/>
    <property type="match status" value="1"/>
</dbReference>
<dbReference type="EMBL" id="CP000116">
    <property type="protein sequence ID" value="AAZ97646.1"/>
    <property type="molecule type" value="Genomic_DNA"/>
</dbReference>
<dbReference type="InterPro" id="IPR000209">
    <property type="entry name" value="Peptidase_S8/S53_dom"/>
</dbReference>
<dbReference type="AlphaFoldDB" id="Q3SI82"/>
<protein>
    <recommendedName>
        <fullName evidence="4">Peptidase S8/S53 domain-containing protein</fullName>
    </recommendedName>
</protein>
<dbReference type="Proteomes" id="UP000008291">
    <property type="component" value="Chromosome"/>
</dbReference>
<dbReference type="STRING" id="292415.Tbd_1693"/>
<keyword evidence="6" id="KW-1185">Reference proteome</keyword>
<dbReference type="InterPro" id="IPR015500">
    <property type="entry name" value="Peptidase_S8_subtilisin-rel"/>
</dbReference>
<dbReference type="CDD" id="cd04847">
    <property type="entry name" value="Peptidases_S8_Subtilisin_like_2"/>
    <property type="match status" value="1"/>
</dbReference>
<evidence type="ECO:0000313" key="6">
    <source>
        <dbReference type="Proteomes" id="UP000008291"/>
    </source>
</evidence>
<accession>Q3SI82</accession>
<proteinExistence type="predicted"/>